<feature type="transmembrane region" description="Helical" evidence="11">
    <location>
        <begin position="158"/>
        <end position="179"/>
    </location>
</feature>
<dbReference type="CDD" id="cd00082">
    <property type="entry name" value="HisKA"/>
    <property type="match status" value="1"/>
</dbReference>
<sequence>MTRRLVVAIVAVAAAVALALAIPLVLLVAADQRAAFVSDLEIETLSAASQLSSQRPSDWAATAAEVASRTGARVVVVDTARRLVADSDLSGLDRAFDRPEIGRALDGYLTSDVRPSVTLGADIRYVAAPVVQRLTTVAAVRLSVPEGEVAAAVRTTQYLLAAFVLAVMLAAAIIAWLLARSIAAPLDHLAEVAGRLPDDLNLRADERRGPPEVRSVAAALNATATRLSDLVSRTQRVAVDASHHLRTPLTGVRLRLEAIEDMASGTPVAEQAQAATTEVDRLARRIDQVLALARSDSGAAPVEVVDVAVIVAQRVDAFGDLAQSSGLSITVSAETEAAALALRGSVARSVDELLSNALNYARSRVDVRVAVEGTWVQLTVSDDGPGVEPAELERLFERFARGRDAVEGGSGLGLALVRESAVASGGSALGRRSDLGGLAVEVRWPRA</sequence>
<dbReference type="GO" id="GO:0000155">
    <property type="term" value="F:phosphorelay sensor kinase activity"/>
    <property type="evidence" value="ECO:0007669"/>
    <property type="project" value="InterPro"/>
</dbReference>
<dbReference type="PRINTS" id="PR00344">
    <property type="entry name" value="BCTRLSENSOR"/>
</dbReference>
<organism evidence="14">
    <name type="scientific">freshwater metagenome</name>
    <dbReference type="NCBI Taxonomy" id="449393"/>
    <lineage>
        <taxon>unclassified sequences</taxon>
        <taxon>metagenomes</taxon>
        <taxon>ecological metagenomes</taxon>
    </lineage>
</organism>
<dbReference type="InterPro" id="IPR003594">
    <property type="entry name" value="HATPase_dom"/>
</dbReference>
<dbReference type="Pfam" id="PF00512">
    <property type="entry name" value="HisKA"/>
    <property type="match status" value="1"/>
</dbReference>
<dbReference type="InterPro" id="IPR005467">
    <property type="entry name" value="His_kinase_dom"/>
</dbReference>
<comment type="subcellular location">
    <subcellularLocation>
        <location evidence="2">Membrane</location>
    </subcellularLocation>
</comment>
<dbReference type="Gene3D" id="6.10.340.10">
    <property type="match status" value="1"/>
</dbReference>
<dbReference type="PROSITE" id="PS50109">
    <property type="entry name" value="HIS_KIN"/>
    <property type="match status" value="1"/>
</dbReference>
<dbReference type="InterPro" id="IPR036097">
    <property type="entry name" value="HisK_dim/P_sf"/>
</dbReference>
<dbReference type="PROSITE" id="PS50885">
    <property type="entry name" value="HAMP"/>
    <property type="match status" value="1"/>
</dbReference>
<evidence type="ECO:0000256" key="2">
    <source>
        <dbReference type="ARBA" id="ARBA00004370"/>
    </source>
</evidence>
<dbReference type="EC" id="2.7.13.3" evidence="3"/>
<evidence type="ECO:0000256" key="9">
    <source>
        <dbReference type="ARBA" id="ARBA00023012"/>
    </source>
</evidence>
<feature type="domain" description="HAMP" evidence="13">
    <location>
        <begin position="180"/>
        <end position="232"/>
    </location>
</feature>
<dbReference type="InterPro" id="IPR004358">
    <property type="entry name" value="Sig_transdc_His_kin-like_C"/>
</dbReference>
<dbReference type="EMBL" id="CAFBNF010000328">
    <property type="protein sequence ID" value="CAB4962879.1"/>
    <property type="molecule type" value="Genomic_DNA"/>
</dbReference>
<accession>A0A6J7L9K7</accession>
<dbReference type="AlphaFoldDB" id="A0A6J7L9K7"/>
<gene>
    <name evidence="14" type="ORF">UFOPK3773_02113</name>
</gene>
<dbReference type="Pfam" id="PF02518">
    <property type="entry name" value="HATPase_c"/>
    <property type="match status" value="1"/>
</dbReference>
<keyword evidence="10 11" id="KW-0472">Membrane</keyword>
<evidence type="ECO:0000256" key="5">
    <source>
        <dbReference type="ARBA" id="ARBA00022679"/>
    </source>
</evidence>
<evidence type="ECO:0000256" key="3">
    <source>
        <dbReference type="ARBA" id="ARBA00012438"/>
    </source>
</evidence>
<evidence type="ECO:0000259" key="13">
    <source>
        <dbReference type="PROSITE" id="PS50885"/>
    </source>
</evidence>
<dbReference type="Gene3D" id="1.10.287.130">
    <property type="match status" value="1"/>
</dbReference>
<dbReference type="Gene3D" id="3.30.565.10">
    <property type="entry name" value="Histidine kinase-like ATPase, C-terminal domain"/>
    <property type="match status" value="1"/>
</dbReference>
<evidence type="ECO:0000256" key="11">
    <source>
        <dbReference type="SAM" id="Phobius"/>
    </source>
</evidence>
<dbReference type="InterPro" id="IPR036890">
    <property type="entry name" value="HATPase_C_sf"/>
</dbReference>
<protein>
    <recommendedName>
        <fullName evidence="3">histidine kinase</fullName>
        <ecNumber evidence="3">2.7.13.3</ecNumber>
    </recommendedName>
</protein>
<evidence type="ECO:0000256" key="10">
    <source>
        <dbReference type="ARBA" id="ARBA00023136"/>
    </source>
</evidence>
<keyword evidence="4" id="KW-0597">Phosphoprotein</keyword>
<keyword evidence="9" id="KW-0902">Two-component regulatory system</keyword>
<proteinExistence type="predicted"/>
<evidence type="ECO:0000313" key="14">
    <source>
        <dbReference type="EMBL" id="CAB4962879.1"/>
    </source>
</evidence>
<dbReference type="SMART" id="SM00388">
    <property type="entry name" value="HisKA"/>
    <property type="match status" value="1"/>
</dbReference>
<dbReference type="SMART" id="SM00387">
    <property type="entry name" value="HATPase_c"/>
    <property type="match status" value="1"/>
</dbReference>
<dbReference type="SUPFAM" id="SSF47384">
    <property type="entry name" value="Homodimeric domain of signal transducing histidine kinase"/>
    <property type="match status" value="1"/>
</dbReference>
<dbReference type="PANTHER" id="PTHR45436:SF5">
    <property type="entry name" value="SENSOR HISTIDINE KINASE TRCS"/>
    <property type="match status" value="1"/>
</dbReference>
<evidence type="ECO:0000256" key="6">
    <source>
        <dbReference type="ARBA" id="ARBA00022692"/>
    </source>
</evidence>
<evidence type="ECO:0000256" key="8">
    <source>
        <dbReference type="ARBA" id="ARBA00022989"/>
    </source>
</evidence>
<dbReference type="SUPFAM" id="SSF55874">
    <property type="entry name" value="ATPase domain of HSP90 chaperone/DNA topoisomerase II/histidine kinase"/>
    <property type="match status" value="1"/>
</dbReference>
<keyword evidence="7" id="KW-0418">Kinase</keyword>
<dbReference type="InterPro" id="IPR050428">
    <property type="entry name" value="TCS_sensor_his_kinase"/>
</dbReference>
<comment type="catalytic activity">
    <reaction evidence="1">
        <text>ATP + protein L-histidine = ADP + protein N-phospho-L-histidine.</text>
        <dbReference type="EC" id="2.7.13.3"/>
    </reaction>
</comment>
<evidence type="ECO:0000259" key="12">
    <source>
        <dbReference type="PROSITE" id="PS50109"/>
    </source>
</evidence>
<evidence type="ECO:0000256" key="4">
    <source>
        <dbReference type="ARBA" id="ARBA00022553"/>
    </source>
</evidence>
<reference evidence="14" key="1">
    <citation type="submission" date="2020-05" db="EMBL/GenBank/DDBJ databases">
        <authorList>
            <person name="Chiriac C."/>
            <person name="Salcher M."/>
            <person name="Ghai R."/>
            <person name="Kavagutti S V."/>
        </authorList>
    </citation>
    <scope>NUCLEOTIDE SEQUENCE</scope>
</reference>
<dbReference type="InterPro" id="IPR003660">
    <property type="entry name" value="HAMP_dom"/>
</dbReference>
<keyword evidence="5" id="KW-0808">Transferase</keyword>
<keyword evidence="6 11" id="KW-0812">Transmembrane</keyword>
<dbReference type="GO" id="GO:0016020">
    <property type="term" value="C:membrane"/>
    <property type="evidence" value="ECO:0007669"/>
    <property type="project" value="UniProtKB-SubCell"/>
</dbReference>
<evidence type="ECO:0000256" key="1">
    <source>
        <dbReference type="ARBA" id="ARBA00000085"/>
    </source>
</evidence>
<dbReference type="SMART" id="SM00304">
    <property type="entry name" value="HAMP"/>
    <property type="match status" value="1"/>
</dbReference>
<dbReference type="PANTHER" id="PTHR45436">
    <property type="entry name" value="SENSOR HISTIDINE KINASE YKOH"/>
    <property type="match status" value="1"/>
</dbReference>
<dbReference type="Pfam" id="PF00672">
    <property type="entry name" value="HAMP"/>
    <property type="match status" value="1"/>
</dbReference>
<dbReference type="InterPro" id="IPR003661">
    <property type="entry name" value="HisK_dim/P_dom"/>
</dbReference>
<feature type="domain" description="Histidine kinase" evidence="12">
    <location>
        <begin position="240"/>
        <end position="447"/>
    </location>
</feature>
<evidence type="ECO:0000256" key="7">
    <source>
        <dbReference type="ARBA" id="ARBA00022777"/>
    </source>
</evidence>
<name>A0A6J7L9K7_9ZZZZ</name>
<keyword evidence="8 11" id="KW-1133">Transmembrane helix</keyword>